<dbReference type="SUPFAM" id="SSF53649">
    <property type="entry name" value="Alkaline phosphatase-like"/>
    <property type="match status" value="1"/>
</dbReference>
<dbReference type="EMBL" id="JACJTA010000007">
    <property type="protein sequence ID" value="MBD2603956.1"/>
    <property type="molecule type" value="Genomic_DNA"/>
</dbReference>
<dbReference type="Pfam" id="PF01663">
    <property type="entry name" value="Phosphodiest"/>
    <property type="match status" value="2"/>
</dbReference>
<sequence length="705" mass="75777">MTFFLTLTVHSIAAQSVSSRSRPKVILISLDGATPDFVEEYLAKGVLSPKQGLGLIKSKGVYAERNITCSASLTAACHVAIATGSTAARNDINANTFHLVASPFTSNISGFGAPIGGYSTTEPSESLEPTAEPLWIGLQQNGKKVVAATFPGADGVNVQVPGLTNSPIIQAANRRTVSYTVPFGAFGGVGAQGFSLTAADFTPATSQTVSQLKAARKFSYSPIKQASLNDLFIVGGVSYNIQVAALDTTRDRRTNYDTLVFFDATIGIQPRPFTLPSTGPAYVRARDNKSSLFYLEGSSNRAGTAFYVSKLADDLSTVRIARYSANFIPSNSAVQSSVNDILNNVGFWAPQPDFRIPERISPGFTNFPDSELEAIYQDQVQLFVDYQTRVATRAINQNPDADLVMTYIEQPDGSEHQFLLTDSRQATDPTNPNTIGAGQDSEKVARYQSYVQTAYQAADNAVQRLINVVGTDRKGKPKSNILVVSDHGFSAFHTAVNLNNFLRNRGFDSTKVRAVTSGPAANIYINLQGREPNGIVSPAEYVTLQQQIVTSLKEFVDTNPNYALGGPQAIFDKIYPRPLPANLNDPTFGLGTSEFVGQDTGDVFAIMNEGYNFDGTQSPVVTRLGDTDNSVFSLPNFYGAHGYDPTISNLSAIFYAAGPDISRRGSIGTIYNIDVAPTINDLLGVPSAPTVQGQIINLKNGRFSN</sequence>
<dbReference type="PANTHER" id="PTHR10151">
    <property type="entry name" value="ECTONUCLEOTIDE PYROPHOSPHATASE/PHOSPHODIESTERASE"/>
    <property type="match status" value="1"/>
</dbReference>
<proteinExistence type="predicted"/>
<dbReference type="InterPro" id="IPR002591">
    <property type="entry name" value="Phosphodiest/P_Trfase"/>
</dbReference>
<gene>
    <name evidence="1" type="ORF">H6G81_05270</name>
</gene>
<dbReference type="PANTHER" id="PTHR10151:SF120">
    <property type="entry name" value="BIS(5'-ADENOSYL)-TRIPHOSPHATASE"/>
    <property type="match status" value="1"/>
</dbReference>
<dbReference type="Proteomes" id="UP000660380">
    <property type="component" value="Unassembled WGS sequence"/>
</dbReference>
<accession>A0ABR8GKQ2</accession>
<keyword evidence="2" id="KW-1185">Reference proteome</keyword>
<dbReference type="InterPro" id="IPR017850">
    <property type="entry name" value="Alkaline_phosphatase_core_sf"/>
</dbReference>
<name>A0ABR8GKQ2_9CYAN</name>
<dbReference type="Gene3D" id="3.40.720.10">
    <property type="entry name" value="Alkaline Phosphatase, subunit A"/>
    <property type="match status" value="2"/>
</dbReference>
<protein>
    <submittedName>
        <fullName evidence="1">Alkaline phosphatase family protein</fullName>
    </submittedName>
</protein>
<evidence type="ECO:0000313" key="1">
    <source>
        <dbReference type="EMBL" id="MBD2603956.1"/>
    </source>
</evidence>
<evidence type="ECO:0000313" key="2">
    <source>
        <dbReference type="Proteomes" id="UP000660380"/>
    </source>
</evidence>
<comment type="caution">
    <text evidence="1">The sequence shown here is derived from an EMBL/GenBank/DDBJ whole genome shotgun (WGS) entry which is preliminary data.</text>
</comment>
<reference evidence="1 2" key="1">
    <citation type="journal article" date="2020" name="ISME J.">
        <title>Comparative genomics reveals insights into cyanobacterial evolution and habitat adaptation.</title>
        <authorList>
            <person name="Chen M.Y."/>
            <person name="Teng W.K."/>
            <person name="Zhao L."/>
            <person name="Hu C.X."/>
            <person name="Zhou Y.K."/>
            <person name="Han B.P."/>
            <person name="Song L.R."/>
            <person name="Shu W.S."/>
        </authorList>
    </citation>
    <scope>NUCLEOTIDE SEQUENCE [LARGE SCALE GENOMIC DNA]</scope>
    <source>
        <strain evidence="1 2">FACHB-248</strain>
    </source>
</reference>
<organism evidence="1 2">
    <name type="scientific">Scytonema hofmannii FACHB-248</name>
    <dbReference type="NCBI Taxonomy" id="1842502"/>
    <lineage>
        <taxon>Bacteria</taxon>
        <taxon>Bacillati</taxon>
        <taxon>Cyanobacteriota</taxon>
        <taxon>Cyanophyceae</taxon>
        <taxon>Nostocales</taxon>
        <taxon>Scytonemataceae</taxon>
        <taxon>Scytonema</taxon>
    </lineage>
</organism>